<evidence type="ECO:0000313" key="2">
    <source>
        <dbReference type="Proteomes" id="UP001589607"/>
    </source>
</evidence>
<comment type="caution">
    <text evidence="1">The sequence shown here is derived from an EMBL/GenBank/DDBJ whole genome shotgun (WGS) entry which is preliminary data.</text>
</comment>
<sequence>MGRLRLMQLCLSDIPEERILKLDNGKSYVLVKTYDYKETDERDNDFSVSLALNKEEQELQKQGQKVNHIFIGNGKIWD</sequence>
<proteinExistence type="predicted"/>
<accession>A0ABV5GQ15</accession>
<gene>
    <name evidence="1" type="ORF">ACFFVF_13220</name>
</gene>
<protein>
    <submittedName>
        <fullName evidence="1">Uncharacterized protein</fullName>
    </submittedName>
</protein>
<evidence type="ECO:0000313" key="1">
    <source>
        <dbReference type="EMBL" id="MFB9097482.1"/>
    </source>
</evidence>
<dbReference type="RefSeq" id="WP_236453131.1">
    <property type="nucleotide sequence ID" value="NZ_CBCSGE010000026.1"/>
</dbReference>
<name>A0ABV5GQ15_9FLAO</name>
<reference evidence="1 2" key="1">
    <citation type="submission" date="2024-09" db="EMBL/GenBank/DDBJ databases">
        <authorList>
            <person name="Sun Q."/>
            <person name="Mori K."/>
        </authorList>
    </citation>
    <scope>NUCLEOTIDE SEQUENCE [LARGE SCALE GENOMIC DNA]</scope>
    <source>
        <strain evidence="1 2">CECT 7955</strain>
    </source>
</reference>
<organism evidence="1 2">
    <name type="scientific">Flavobacterium jumunjinense</name>
    <dbReference type="NCBI Taxonomy" id="998845"/>
    <lineage>
        <taxon>Bacteria</taxon>
        <taxon>Pseudomonadati</taxon>
        <taxon>Bacteroidota</taxon>
        <taxon>Flavobacteriia</taxon>
        <taxon>Flavobacteriales</taxon>
        <taxon>Flavobacteriaceae</taxon>
        <taxon>Flavobacterium</taxon>
    </lineage>
</organism>
<dbReference type="Proteomes" id="UP001589607">
    <property type="component" value="Unassembled WGS sequence"/>
</dbReference>
<keyword evidence="2" id="KW-1185">Reference proteome</keyword>
<dbReference type="EMBL" id="JBHMEY010000054">
    <property type="protein sequence ID" value="MFB9097482.1"/>
    <property type="molecule type" value="Genomic_DNA"/>
</dbReference>